<keyword evidence="10" id="KW-1185">Reference proteome</keyword>
<dbReference type="SUPFAM" id="SSF57667">
    <property type="entry name" value="beta-beta-alpha zinc fingers"/>
    <property type="match status" value="1"/>
</dbReference>
<feature type="compositionally biased region" description="Basic and acidic residues" evidence="7">
    <location>
        <begin position="297"/>
        <end position="310"/>
    </location>
</feature>
<accession>A0A367KIK4</accession>
<feature type="compositionally biased region" description="Low complexity" evidence="7">
    <location>
        <begin position="263"/>
        <end position="294"/>
    </location>
</feature>
<feature type="region of interest" description="Disordered" evidence="7">
    <location>
        <begin position="252"/>
        <end position="310"/>
    </location>
</feature>
<dbReference type="SMART" id="SM00424">
    <property type="entry name" value="STE"/>
    <property type="match status" value="1"/>
</dbReference>
<dbReference type="GO" id="GO:1990526">
    <property type="term" value="C:Ste12p-Dig1p-Dig2p complex"/>
    <property type="evidence" value="ECO:0007669"/>
    <property type="project" value="TreeGrafter"/>
</dbReference>
<feature type="domain" description="C2H2-type" evidence="8">
    <location>
        <begin position="341"/>
        <end position="368"/>
    </location>
</feature>
<feature type="compositionally biased region" description="Low complexity" evidence="7">
    <location>
        <begin position="197"/>
        <end position="206"/>
    </location>
</feature>
<reference evidence="9 10" key="1">
    <citation type="journal article" date="2018" name="G3 (Bethesda)">
        <title>Phylogenetic and Phylogenomic Definition of Rhizopus Species.</title>
        <authorList>
            <person name="Gryganskyi A.P."/>
            <person name="Golan J."/>
            <person name="Dolatabadi S."/>
            <person name="Mondo S."/>
            <person name="Robb S."/>
            <person name="Idnurm A."/>
            <person name="Muszewska A."/>
            <person name="Steczkiewicz K."/>
            <person name="Masonjones S."/>
            <person name="Liao H.L."/>
            <person name="Gajdeczka M.T."/>
            <person name="Anike F."/>
            <person name="Vuek A."/>
            <person name="Anishchenko I.M."/>
            <person name="Voigt K."/>
            <person name="de Hoog G.S."/>
            <person name="Smith M.E."/>
            <person name="Heitman J."/>
            <person name="Vilgalys R."/>
            <person name="Stajich J.E."/>
        </authorList>
    </citation>
    <scope>NUCLEOTIDE SEQUENCE [LARGE SCALE GENOMIC DNA]</scope>
    <source>
        <strain evidence="9 10">LSU 92-RS-03</strain>
    </source>
</reference>
<dbReference type="STRING" id="4846.A0A367KIK4"/>
<evidence type="ECO:0000259" key="8">
    <source>
        <dbReference type="PROSITE" id="PS50157"/>
    </source>
</evidence>
<comment type="subcellular location">
    <subcellularLocation>
        <location evidence="1">Nucleus</location>
    </subcellularLocation>
</comment>
<dbReference type="SMART" id="SM00355">
    <property type="entry name" value="ZnF_C2H2"/>
    <property type="match status" value="2"/>
</dbReference>
<dbReference type="Pfam" id="PF13912">
    <property type="entry name" value="zf-C2H2_6"/>
    <property type="match status" value="1"/>
</dbReference>
<evidence type="ECO:0000256" key="1">
    <source>
        <dbReference type="ARBA" id="ARBA00004123"/>
    </source>
</evidence>
<feature type="compositionally biased region" description="Polar residues" evidence="7">
    <location>
        <begin position="389"/>
        <end position="405"/>
    </location>
</feature>
<evidence type="ECO:0000256" key="7">
    <source>
        <dbReference type="SAM" id="MobiDB-lite"/>
    </source>
</evidence>
<evidence type="ECO:0000313" key="9">
    <source>
        <dbReference type="EMBL" id="RCI01970.1"/>
    </source>
</evidence>
<feature type="region of interest" description="Disordered" evidence="7">
    <location>
        <begin position="197"/>
        <end position="232"/>
    </location>
</feature>
<dbReference type="EMBL" id="PJQM01001589">
    <property type="protein sequence ID" value="RCI01970.1"/>
    <property type="molecule type" value="Genomic_DNA"/>
</dbReference>
<dbReference type="FunFam" id="3.30.160.60:FF:002770">
    <property type="entry name" value="ZNF256 isoform 1"/>
    <property type="match status" value="1"/>
</dbReference>
<keyword evidence="6" id="KW-0863">Zinc-finger</keyword>
<sequence>MNNIIPSQDNVQTRLEMIDQLKSFLVTAPNGQNEAINQHHLPNGEIVSCVRWNDSFFISGTDIVRCLVFRFLAFGRPVENVKKFEEGIFSDLRNLKPGTDAILEEPKSPFLDLLFRNNCIRTQKKQKVFYWFSVPHDRLFLDALERDLKREKMGVEPTSTAVAHPAIAISLDTTQAMFDEFRKAMLCELNLDSFYQQQQQQQQQQQDESDINEESTSPIDEHVSDSPNDNTDIQKASCTIFGQFSLFEGSPTYKQRKRRANQTTTTITTTATPSVTTATKKRSSTTSASLISGSQYDDYKPKSEEESTRHFDCPLPSCGKIFKRLEHMKRHLRTHTLERPYLCDLCGKRFSRSDNLAQHKKTHERARPQQADQTQRRRRDIDKGLTKAYSRTSINNSRSVTTRNTSLHHHQMFNTRRTSLRRLDIKPNELFTTEPTLSNSASSTTSSCHSSPLFDAAKLPTIKLEQNELFYPPPIDTNMMIVEELLPQKGDCQTDLDDDWQRKIDWNQYSAPPSPAVDPIEDLIYQPFVTDDFYLDPQNYYYYCASSCLASPTTDFLITPAQSGVTTATNSPMIRLDDLPLYYSDESPTMTPTDALLQQH</sequence>
<organism evidence="9 10">
    <name type="scientific">Rhizopus stolonifer</name>
    <name type="common">Rhizopus nigricans</name>
    <dbReference type="NCBI Taxonomy" id="4846"/>
    <lineage>
        <taxon>Eukaryota</taxon>
        <taxon>Fungi</taxon>
        <taxon>Fungi incertae sedis</taxon>
        <taxon>Mucoromycota</taxon>
        <taxon>Mucoromycotina</taxon>
        <taxon>Mucoromycetes</taxon>
        <taxon>Mucorales</taxon>
        <taxon>Mucorineae</taxon>
        <taxon>Rhizopodaceae</taxon>
        <taxon>Rhizopus</taxon>
    </lineage>
</organism>
<dbReference type="GO" id="GO:0008270">
    <property type="term" value="F:zinc ion binding"/>
    <property type="evidence" value="ECO:0007669"/>
    <property type="project" value="UniProtKB-KW"/>
</dbReference>
<dbReference type="PANTHER" id="PTHR47427">
    <property type="entry name" value="PROTEIN STE12"/>
    <property type="match status" value="1"/>
</dbReference>
<feature type="domain" description="C2H2-type" evidence="8">
    <location>
        <begin position="311"/>
        <end position="340"/>
    </location>
</feature>
<keyword evidence="9" id="KW-0371">Homeobox</keyword>
<dbReference type="InterPro" id="IPR013087">
    <property type="entry name" value="Znf_C2H2_type"/>
</dbReference>
<name>A0A367KIK4_RHIST</name>
<dbReference type="PROSITE" id="PS00028">
    <property type="entry name" value="ZINC_FINGER_C2H2_1"/>
    <property type="match status" value="2"/>
</dbReference>
<dbReference type="AlphaFoldDB" id="A0A367KIK4"/>
<evidence type="ECO:0000256" key="4">
    <source>
        <dbReference type="ARBA" id="ARBA00023242"/>
    </source>
</evidence>
<dbReference type="InterPro" id="IPR052127">
    <property type="entry name" value="STE12_transcription_factor"/>
</dbReference>
<comment type="similarity">
    <text evidence="5">Belongs to the STE12 transcription factor family.</text>
</comment>
<dbReference type="Pfam" id="PF00096">
    <property type="entry name" value="zf-C2H2"/>
    <property type="match status" value="1"/>
</dbReference>
<keyword evidence="3" id="KW-0804">Transcription</keyword>
<dbReference type="Gene3D" id="3.30.160.60">
    <property type="entry name" value="Classic Zinc Finger"/>
    <property type="match status" value="2"/>
</dbReference>
<dbReference type="GO" id="GO:1990527">
    <property type="term" value="C:Tec1p-Ste12p-Dig1p complex"/>
    <property type="evidence" value="ECO:0007669"/>
    <property type="project" value="TreeGrafter"/>
</dbReference>
<dbReference type="GO" id="GO:0003700">
    <property type="term" value="F:DNA-binding transcription factor activity"/>
    <property type="evidence" value="ECO:0007669"/>
    <property type="project" value="InterPro"/>
</dbReference>
<dbReference type="OrthoDB" id="1095242at2759"/>
<dbReference type="PANTHER" id="PTHR47427:SF1">
    <property type="entry name" value="PROTEIN STE12"/>
    <property type="match status" value="1"/>
</dbReference>
<keyword evidence="9" id="KW-0238">DNA-binding</keyword>
<dbReference type="InterPro" id="IPR036236">
    <property type="entry name" value="Znf_C2H2_sf"/>
</dbReference>
<evidence type="ECO:0000256" key="3">
    <source>
        <dbReference type="ARBA" id="ARBA00023163"/>
    </source>
</evidence>
<dbReference type="GO" id="GO:0003677">
    <property type="term" value="F:DNA binding"/>
    <property type="evidence" value="ECO:0007669"/>
    <property type="project" value="UniProtKB-KW"/>
</dbReference>
<dbReference type="InterPro" id="IPR003120">
    <property type="entry name" value="Ste12"/>
</dbReference>
<evidence type="ECO:0000313" key="10">
    <source>
        <dbReference type="Proteomes" id="UP000253551"/>
    </source>
</evidence>
<keyword evidence="2" id="KW-0805">Transcription regulation</keyword>
<evidence type="ECO:0000256" key="6">
    <source>
        <dbReference type="PROSITE-ProRule" id="PRU00042"/>
    </source>
</evidence>
<evidence type="ECO:0000256" key="5">
    <source>
        <dbReference type="ARBA" id="ARBA00024345"/>
    </source>
</evidence>
<keyword evidence="6" id="KW-0479">Metal-binding</keyword>
<dbReference type="PROSITE" id="PS50157">
    <property type="entry name" value="ZINC_FINGER_C2H2_2"/>
    <property type="match status" value="2"/>
</dbReference>
<comment type="caution">
    <text evidence="9">The sequence shown here is derived from an EMBL/GenBank/DDBJ whole genome shotgun (WGS) entry which is preliminary data.</text>
</comment>
<protein>
    <submittedName>
        <fullName evidence="9">Homeodomain transcription factor ste12</fullName>
    </submittedName>
</protein>
<proteinExistence type="inferred from homology"/>
<dbReference type="Pfam" id="PF02200">
    <property type="entry name" value="STE"/>
    <property type="match status" value="1"/>
</dbReference>
<keyword evidence="4" id="KW-0539">Nucleus</keyword>
<evidence type="ECO:0000256" key="2">
    <source>
        <dbReference type="ARBA" id="ARBA00023015"/>
    </source>
</evidence>
<dbReference type="GO" id="GO:0005634">
    <property type="term" value="C:nucleus"/>
    <property type="evidence" value="ECO:0007669"/>
    <property type="project" value="UniProtKB-SubCell"/>
</dbReference>
<gene>
    <name evidence="9" type="primary">STE12_3</name>
    <name evidence="9" type="ORF">CU098_004088</name>
</gene>
<feature type="region of interest" description="Disordered" evidence="7">
    <location>
        <begin position="356"/>
        <end position="405"/>
    </location>
</feature>
<keyword evidence="6" id="KW-0862">Zinc</keyword>
<dbReference type="Proteomes" id="UP000253551">
    <property type="component" value="Unassembled WGS sequence"/>
</dbReference>